<keyword evidence="2" id="KW-1185">Reference proteome</keyword>
<proteinExistence type="predicted"/>
<name>A0ACA6AWZ9_EHRCJ</name>
<accession>A0ACA6AWZ9</accession>
<sequence length="153" mass="17583">MKKYVLIICLIIFIDQVSKWYVVNLIGDKGVIEILSFLRFTTVWNAGISFGILNNFEYSNVVFCSISILITCVLCYLFIVQPHYRLPLVIIIGGSIGNIIDRIRYGAVYDFIDFYINNLHWPVFNLADSFIFLGIVIIMAKSNNHMKQINCNS</sequence>
<reference evidence="2" key="1">
    <citation type="journal article" date="2006" name="J. Bacteriol.">
        <title>The genome of the obligately intracellular bacterium Ehrlichia canis reveals themes of complex membrane structure and immune evasion strategies.</title>
        <authorList>
            <person name="Mavromatis K."/>
            <person name="Doyle C.K."/>
            <person name="Lykidis A."/>
            <person name="Ivanova N."/>
            <person name="Francino M.P."/>
            <person name="Chain P."/>
            <person name="Shin M."/>
            <person name="Malfatti S."/>
            <person name="Larimer F."/>
            <person name="Copeland A."/>
            <person name="Detter J.C."/>
            <person name="Land M."/>
            <person name="Richardson P.M."/>
            <person name="Yu X.J."/>
            <person name="Walker D.H."/>
            <person name="McBride J.W."/>
            <person name="Kyrpides N.C."/>
        </authorList>
    </citation>
    <scope>NUCLEOTIDE SEQUENCE [LARGE SCALE GENOMIC DNA]</scope>
    <source>
        <strain evidence="2">Jake</strain>
    </source>
</reference>
<dbReference type="EC" id="3.4.23.36" evidence="1"/>
<gene>
    <name evidence="1" type="ordered locus">Ecaj_0852</name>
</gene>
<protein>
    <submittedName>
        <fullName evidence="1">Signal peptidase II, Aspartic peptidase, MEROPS family A08</fullName>
        <ecNumber evidence="1">3.4.23.36</ecNumber>
    </submittedName>
</protein>
<organism evidence="1 2">
    <name type="scientific">Ehrlichia canis (strain Jake)</name>
    <dbReference type="NCBI Taxonomy" id="269484"/>
    <lineage>
        <taxon>Bacteria</taxon>
        <taxon>Pseudomonadati</taxon>
        <taxon>Pseudomonadota</taxon>
        <taxon>Alphaproteobacteria</taxon>
        <taxon>Rickettsiales</taxon>
        <taxon>Anaplasmataceae</taxon>
        <taxon>Ehrlichia</taxon>
    </lineage>
</organism>
<keyword evidence="1" id="KW-0378">Hydrolase</keyword>
<evidence type="ECO:0000313" key="1">
    <source>
        <dbReference type="EMBL" id="AAZ68883.1"/>
    </source>
</evidence>
<dbReference type="Proteomes" id="UP000000435">
    <property type="component" value="Chromosome"/>
</dbReference>
<evidence type="ECO:0000313" key="2">
    <source>
        <dbReference type="Proteomes" id="UP000000435"/>
    </source>
</evidence>
<dbReference type="EMBL" id="CP000107">
    <property type="protein sequence ID" value="AAZ68883.1"/>
    <property type="molecule type" value="Genomic_DNA"/>
</dbReference>